<keyword evidence="4" id="KW-1185">Reference proteome</keyword>
<proteinExistence type="predicted"/>
<gene>
    <name evidence="3" type="ORF">FAZ98_00640</name>
</gene>
<dbReference type="Proteomes" id="UP000433577">
    <property type="component" value="Chromosome 1"/>
</dbReference>
<evidence type="ECO:0000313" key="3">
    <source>
        <dbReference type="EMBL" id="QGZ60360.1"/>
    </source>
</evidence>
<evidence type="ECO:0000256" key="1">
    <source>
        <dbReference type="SAM" id="Phobius"/>
    </source>
</evidence>
<dbReference type="Pfam" id="PF07811">
    <property type="entry name" value="TadE"/>
    <property type="match status" value="1"/>
</dbReference>
<organism evidence="3 4">
    <name type="scientific">Paraburkholderia acidisoli</name>
    <dbReference type="NCBI Taxonomy" id="2571748"/>
    <lineage>
        <taxon>Bacteria</taxon>
        <taxon>Pseudomonadati</taxon>
        <taxon>Pseudomonadota</taxon>
        <taxon>Betaproteobacteria</taxon>
        <taxon>Burkholderiales</taxon>
        <taxon>Burkholderiaceae</taxon>
        <taxon>Paraburkholderia</taxon>
    </lineage>
</organism>
<dbReference type="RefSeq" id="WP_158947800.1">
    <property type="nucleotide sequence ID" value="NZ_CP046913.1"/>
</dbReference>
<keyword evidence="1" id="KW-0472">Membrane</keyword>
<dbReference type="OrthoDB" id="9008581at2"/>
<keyword evidence="1" id="KW-0812">Transmembrane</keyword>
<keyword evidence="1" id="KW-1133">Transmembrane helix</keyword>
<evidence type="ECO:0000313" key="4">
    <source>
        <dbReference type="Proteomes" id="UP000433577"/>
    </source>
</evidence>
<sequence length="183" mass="19705">MTGKPFRPARARRRLAASKRRARGATALEFALILPFFILVVTMILELSFVFVVQEMLDNAARDAARQLRIGNLSGSSYASSLTTVICNDLTFSKFTLVPSCASNIQLYVAAAASGSPAGYGFTTLKTAAVSGQTMAQTQATVSANYDVLLQIGYSYPWMLPGLKLVTGNAMLISTIAFQTEPY</sequence>
<dbReference type="AlphaFoldDB" id="A0A7Z2GEQ0"/>
<name>A0A7Z2GEQ0_9BURK</name>
<dbReference type="InterPro" id="IPR012495">
    <property type="entry name" value="TadE-like_dom"/>
</dbReference>
<protein>
    <recommendedName>
        <fullName evidence="2">TadE-like domain-containing protein</fullName>
    </recommendedName>
</protein>
<reference evidence="3 4" key="1">
    <citation type="submission" date="2019-12" db="EMBL/GenBank/DDBJ databases">
        <title>Paraburkholderia acidiphila 7Q-K02 sp. nov and Paraburkholderia acidisoli DHF22 sp. nov., two strains isolated from forest soil.</title>
        <authorList>
            <person name="Gao Z."/>
            <person name="Qiu L."/>
        </authorList>
    </citation>
    <scope>NUCLEOTIDE SEQUENCE [LARGE SCALE GENOMIC DNA]</scope>
    <source>
        <strain evidence="3 4">DHF22</strain>
    </source>
</reference>
<dbReference type="EMBL" id="CP046913">
    <property type="protein sequence ID" value="QGZ60360.1"/>
    <property type="molecule type" value="Genomic_DNA"/>
</dbReference>
<feature type="transmembrane region" description="Helical" evidence="1">
    <location>
        <begin position="30"/>
        <end position="53"/>
    </location>
</feature>
<accession>A0A7Z2GEQ0</accession>
<feature type="domain" description="TadE-like" evidence="2">
    <location>
        <begin position="24"/>
        <end position="66"/>
    </location>
</feature>
<dbReference type="KEGG" id="pacs:FAZ98_00640"/>
<evidence type="ECO:0000259" key="2">
    <source>
        <dbReference type="Pfam" id="PF07811"/>
    </source>
</evidence>